<accession>A0A6C0K150</accession>
<dbReference type="EMBL" id="MN740780">
    <property type="protein sequence ID" value="QHU11273.1"/>
    <property type="molecule type" value="Genomic_DNA"/>
</dbReference>
<reference evidence="1" key="1">
    <citation type="journal article" date="2020" name="Nature">
        <title>Giant virus diversity and host interactions through global metagenomics.</title>
        <authorList>
            <person name="Schulz F."/>
            <person name="Roux S."/>
            <person name="Paez-Espino D."/>
            <person name="Jungbluth S."/>
            <person name="Walsh D.A."/>
            <person name="Denef V.J."/>
            <person name="McMahon K.D."/>
            <person name="Konstantinidis K.T."/>
            <person name="Eloe-Fadrosh E.A."/>
            <person name="Kyrpides N.C."/>
            <person name="Woyke T."/>
        </authorList>
    </citation>
    <scope>NUCLEOTIDE SEQUENCE</scope>
    <source>
        <strain evidence="1">GVMAG-S-1101165-84</strain>
    </source>
</reference>
<proteinExistence type="predicted"/>
<dbReference type="AlphaFoldDB" id="A0A6C0K150"/>
<protein>
    <submittedName>
        <fullName evidence="1">Uncharacterized protein</fullName>
    </submittedName>
</protein>
<evidence type="ECO:0000313" key="1">
    <source>
        <dbReference type="EMBL" id="QHU11273.1"/>
    </source>
</evidence>
<name>A0A6C0K150_9ZZZZ</name>
<organism evidence="1">
    <name type="scientific">viral metagenome</name>
    <dbReference type="NCBI Taxonomy" id="1070528"/>
    <lineage>
        <taxon>unclassified sequences</taxon>
        <taxon>metagenomes</taxon>
        <taxon>organismal metagenomes</taxon>
    </lineage>
</organism>
<sequence>MEIDVLIPILYIGLLYLMERKGGHIQIEDLYKDTQVF</sequence>